<comment type="similarity">
    <text evidence="1">Belongs to the AfsR/DnrI/RedD regulatory family.</text>
</comment>
<keyword evidence="2" id="KW-0805">Transcription regulation</keyword>
<dbReference type="PRINTS" id="PR00364">
    <property type="entry name" value="DISEASERSIST"/>
</dbReference>
<organism evidence="8 9">
    <name type="scientific">Phytohabitans maris</name>
    <dbReference type="NCBI Taxonomy" id="3071409"/>
    <lineage>
        <taxon>Bacteria</taxon>
        <taxon>Bacillati</taxon>
        <taxon>Actinomycetota</taxon>
        <taxon>Actinomycetes</taxon>
        <taxon>Micromonosporales</taxon>
        <taxon>Micromonosporaceae</taxon>
    </lineage>
</organism>
<evidence type="ECO:0000259" key="7">
    <source>
        <dbReference type="SMART" id="SM01043"/>
    </source>
</evidence>
<dbReference type="InterPro" id="IPR019734">
    <property type="entry name" value="TPR_rpt"/>
</dbReference>
<keyword evidence="4" id="KW-0804">Transcription</keyword>
<dbReference type="InterPro" id="IPR026000">
    <property type="entry name" value="Apc5_dom"/>
</dbReference>
<dbReference type="PANTHER" id="PTHR35807:SF1">
    <property type="entry name" value="TRANSCRIPTIONAL REGULATOR REDD"/>
    <property type="match status" value="1"/>
</dbReference>
<name>A0ABU0ZRF5_9ACTN</name>
<dbReference type="SMART" id="SM00028">
    <property type="entry name" value="TPR"/>
    <property type="match status" value="7"/>
</dbReference>
<evidence type="ECO:0000256" key="2">
    <source>
        <dbReference type="ARBA" id="ARBA00023015"/>
    </source>
</evidence>
<feature type="domain" description="OmpR/PhoB-type" evidence="6">
    <location>
        <begin position="15"/>
        <end position="91"/>
    </location>
</feature>
<keyword evidence="9" id="KW-1185">Reference proteome</keyword>
<dbReference type="Gene3D" id="3.40.50.300">
    <property type="entry name" value="P-loop containing nucleotide triphosphate hydrolases"/>
    <property type="match status" value="1"/>
</dbReference>
<dbReference type="PANTHER" id="PTHR35807">
    <property type="entry name" value="TRANSCRIPTIONAL REGULATOR REDD-RELATED"/>
    <property type="match status" value="1"/>
</dbReference>
<dbReference type="PROSITE" id="PS50005">
    <property type="entry name" value="TPR"/>
    <property type="match status" value="1"/>
</dbReference>
<evidence type="ECO:0000313" key="9">
    <source>
        <dbReference type="Proteomes" id="UP001230908"/>
    </source>
</evidence>
<dbReference type="InterPro" id="IPR051677">
    <property type="entry name" value="AfsR-DnrI-RedD_regulator"/>
</dbReference>
<evidence type="ECO:0000256" key="4">
    <source>
        <dbReference type="ARBA" id="ARBA00023163"/>
    </source>
</evidence>
<protein>
    <submittedName>
        <fullName evidence="8">BTAD domain-containing putative transcriptional regulator</fullName>
    </submittedName>
</protein>
<evidence type="ECO:0000259" key="6">
    <source>
        <dbReference type="SMART" id="SM00862"/>
    </source>
</evidence>
<sequence length="1010" mass="108372">MRFRLLGTVEIRAIDSWVRLERPRRRAVLAYLLLAANRTVTAGELAEAIWGALPPSTARTQTQNDIAAIRKALAANGHPASIVTRTGGYELITEPDDVDYHVFRRRVAAAAGAARHADWPAAADDLQAGLALWRGPVLADIVAAFVEPTRARMADQRLDAVERLAEARITMGAHDEQIPVLRELLGDHPQRERPAALLMLALHRAGRRADALAVARDLRGHLREQHGLDPSQAVVDMERRILRDAPVATVDDAVAPARGPDQLPMDVRLLAGRETQLAELSALLRRPAGDRIVLVTGTAGVGKTALAVRWGHQEGGEFPDGVLFVDLRGYDRRRPLTPLEALHRTLTGLGVDAPRLPSDPDDASALLRSLTAKGRYLVVLDNARSAEQVRPLLPGAGSCFVVVTSRDRLPGLVASHSVTRIDLPALDPADGVRILEQVIGVRRTSAEAAAAQALVDLCGGLPLAIRIVAADLCDAPDRTLARQHALLREHRLSALDNRDDPEAGVRSVLRTTYATLPQPCQRLFRLLSVLPYAEIGVVVASAADGRDQAAVQADLDRLLGVHLVERRAPGRYGFHDLPRAFAAEQADAVETAASRAAATARVLARYRELLDEASATLYPEAMRLVRGATKAAPPAAVDRLAEPADAREWLTTEYTNLLACVALAHEQGLPDAAWRLAGSLRGHQLSIGAWHDLAATASIAVTAATICGDARGEALSRLSNGDAMRRLAQHAPAIAEYDMALRLAEADDWPECQAAILGHLGIVHLRRGQLTMAADYYTRDLEICRRIGWPAAQAVALGNLGNCAYHLGQYADAVHAFEEAASLARQTSSTAVEALACLNAGTVSLEIGDAALARAYLDRALVLHGELWRTGDKITVHTELARVNCATGDLVAARRHLRRARELAERLGDASLDPSLRVQLCLSAAVVHAAGEELAQAEAALTEAVELAETYGLAFQRAGALIHLAGVLTRLGRSERARGHAATALAICQRSEFHGLTARAASLLASLPPN</sequence>
<keyword evidence="3" id="KW-0238">DNA-binding</keyword>
<keyword evidence="5" id="KW-0802">TPR repeat</keyword>
<dbReference type="InterPro" id="IPR016032">
    <property type="entry name" value="Sig_transdc_resp-reg_C-effctor"/>
</dbReference>
<dbReference type="SMART" id="SM00862">
    <property type="entry name" value="Trans_reg_C"/>
    <property type="match status" value="1"/>
</dbReference>
<evidence type="ECO:0000313" key="8">
    <source>
        <dbReference type="EMBL" id="MDQ7908919.1"/>
    </source>
</evidence>
<dbReference type="Gene3D" id="1.25.40.10">
    <property type="entry name" value="Tetratricopeptide repeat domain"/>
    <property type="match status" value="3"/>
</dbReference>
<evidence type="ECO:0000256" key="1">
    <source>
        <dbReference type="ARBA" id="ARBA00005820"/>
    </source>
</evidence>
<dbReference type="InterPro" id="IPR027417">
    <property type="entry name" value="P-loop_NTPase"/>
</dbReference>
<dbReference type="InterPro" id="IPR036388">
    <property type="entry name" value="WH-like_DNA-bd_sf"/>
</dbReference>
<dbReference type="Pfam" id="PF12862">
    <property type="entry name" value="ANAPC5"/>
    <property type="match status" value="1"/>
</dbReference>
<dbReference type="Pfam" id="PF03704">
    <property type="entry name" value="BTAD"/>
    <property type="match status" value="1"/>
</dbReference>
<feature type="domain" description="Bacterial transcriptional activator" evidence="7">
    <location>
        <begin position="98"/>
        <end position="242"/>
    </location>
</feature>
<evidence type="ECO:0000256" key="5">
    <source>
        <dbReference type="PROSITE-ProRule" id="PRU00339"/>
    </source>
</evidence>
<dbReference type="CDD" id="cd15831">
    <property type="entry name" value="BTAD"/>
    <property type="match status" value="1"/>
</dbReference>
<dbReference type="Proteomes" id="UP001230908">
    <property type="component" value="Unassembled WGS sequence"/>
</dbReference>
<accession>A0ABU0ZRF5</accession>
<dbReference type="SUPFAM" id="SSF52540">
    <property type="entry name" value="P-loop containing nucleoside triphosphate hydrolases"/>
    <property type="match status" value="1"/>
</dbReference>
<feature type="repeat" description="TPR" evidence="5">
    <location>
        <begin position="794"/>
        <end position="827"/>
    </location>
</feature>
<gene>
    <name evidence="8" type="ORF">RB614_30750</name>
</gene>
<comment type="caution">
    <text evidence="8">The sequence shown here is derived from an EMBL/GenBank/DDBJ whole genome shotgun (WGS) entry which is preliminary data.</text>
</comment>
<dbReference type="Pfam" id="PF13424">
    <property type="entry name" value="TPR_12"/>
    <property type="match status" value="1"/>
</dbReference>
<dbReference type="Gene3D" id="1.10.10.10">
    <property type="entry name" value="Winged helix-like DNA-binding domain superfamily/Winged helix DNA-binding domain"/>
    <property type="match status" value="1"/>
</dbReference>
<dbReference type="RefSeq" id="WP_308716187.1">
    <property type="nucleotide sequence ID" value="NZ_JAVHUY010000035.1"/>
</dbReference>
<reference evidence="8 9" key="1">
    <citation type="submission" date="2023-08" db="EMBL/GenBank/DDBJ databases">
        <title>Phytohabitans sansha sp. nov., isolated from marine sediment.</title>
        <authorList>
            <person name="Zhao Y."/>
            <person name="Yi K."/>
        </authorList>
    </citation>
    <scope>NUCLEOTIDE SEQUENCE [LARGE SCALE GENOMIC DNA]</scope>
    <source>
        <strain evidence="8 9">ZYX-F-186</strain>
    </source>
</reference>
<evidence type="ECO:0000256" key="3">
    <source>
        <dbReference type="ARBA" id="ARBA00023125"/>
    </source>
</evidence>
<dbReference type="InterPro" id="IPR005158">
    <property type="entry name" value="BTAD"/>
</dbReference>
<dbReference type="SMART" id="SM01043">
    <property type="entry name" value="BTAD"/>
    <property type="match status" value="1"/>
</dbReference>
<dbReference type="InterPro" id="IPR001867">
    <property type="entry name" value="OmpR/PhoB-type_DNA-bd"/>
</dbReference>
<dbReference type="InterPro" id="IPR011990">
    <property type="entry name" value="TPR-like_helical_dom_sf"/>
</dbReference>
<dbReference type="EMBL" id="JAVHUY010000035">
    <property type="protein sequence ID" value="MDQ7908919.1"/>
    <property type="molecule type" value="Genomic_DNA"/>
</dbReference>
<proteinExistence type="inferred from homology"/>
<dbReference type="SUPFAM" id="SSF46894">
    <property type="entry name" value="C-terminal effector domain of the bipartite response regulators"/>
    <property type="match status" value="1"/>
</dbReference>
<dbReference type="SUPFAM" id="SSF48452">
    <property type="entry name" value="TPR-like"/>
    <property type="match status" value="3"/>
</dbReference>